<dbReference type="EMBL" id="JAACJO010000008">
    <property type="protein sequence ID" value="KAF5354988.1"/>
    <property type="molecule type" value="Genomic_DNA"/>
</dbReference>
<accession>A0A8H5G037</accession>
<dbReference type="OrthoDB" id="2135488at2759"/>
<evidence type="ECO:0000256" key="1">
    <source>
        <dbReference type="SAM" id="MobiDB-lite"/>
    </source>
</evidence>
<comment type="caution">
    <text evidence="2">The sequence shown here is derived from an EMBL/GenBank/DDBJ whole genome shotgun (WGS) entry which is preliminary data.</text>
</comment>
<keyword evidence="3" id="KW-1185">Reference proteome</keyword>
<feature type="region of interest" description="Disordered" evidence="1">
    <location>
        <begin position="1"/>
        <end position="47"/>
    </location>
</feature>
<dbReference type="AlphaFoldDB" id="A0A8H5G037"/>
<protein>
    <submittedName>
        <fullName evidence="2">Uncharacterized protein</fullName>
    </submittedName>
</protein>
<proteinExistence type="predicted"/>
<reference evidence="2 3" key="1">
    <citation type="journal article" date="2020" name="ISME J.">
        <title>Uncovering the hidden diversity of litter-decomposition mechanisms in mushroom-forming fungi.</title>
        <authorList>
            <person name="Floudas D."/>
            <person name="Bentzer J."/>
            <person name="Ahren D."/>
            <person name="Johansson T."/>
            <person name="Persson P."/>
            <person name="Tunlid A."/>
        </authorList>
    </citation>
    <scope>NUCLEOTIDE SEQUENCE [LARGE SCALE GENOMIC DNA]</scope>
    <source>
        <strain evidence="2 3">CBS 146.42</strain>
    </source>
</reference>
<dbReference type="InterPro" id="IPR052350">
    <property type="entry name" value="Metallo-dep_Lactonases"/>
</dbReference>
<dbReference type="PANTHER" id="PTHR43569:SF2">
    <property type="entry name" value="AMIDOHYDROLASE-RELATED DOMAIN-CONTAINING PROTEIN"/>
    <property type="match status" value="1"/>
</dbReference>
<evidence type="ECO:0000313" key="3">
    <source>
        <dbReference type="Proteomes" id="UP000559027"/>
    </source>
</evidence>
<evidence type="ECO:0000313" key="2">
    <source>
        <dbReference type="EMBL" id="KAF5354988.1"/>
    </source>
</evidence>
<sequence>MSSNPGSIQGRRKGPKQLPRLPLSVFTPPNSGTSDKFPLPPSPSAIHPENVVDAHVIGDPGLQKWQNEAGGTLGSRAHGVVVSSSADKVEEVPNEIGNTRVLSVMVPVDLENPTSISTAIAAVSKSSVPVSFSTVFSKSTPDGIVGLRELLQKGRPVDIEVQASTTDGSLEGLEEFLTRATAELEGIPPIILSNILPPPHDFNLPIIKLMNHPTYHAFQAQTAALSLFPSVYVKYLPPTWGVATPSTPQPGAATESSGGKEQREWKRRIRMYLGPVMEAFGFQRIIFGSSSPSTSQAASNSGDWYNVSRESIAELGVEQECIDSVFSLNAQSVYGSK</sequence>
<name>A0A8H5G037_9AGAR</name>
<gene>
    <name evidence="2" type="ORF">D9756_005382</name>
</gene>
<organism evidence="2 3">
    <name type="scientific">Leucocoprinus leucothites</name>
    <dbReference type="NCBI Taxonomy" id="201217"/>
    <lineage>
        <taxon>Eukaryota</taxon>
        <taxon>Fungi</taxon>
        <taxon>Dikarya</taxon>
        <taxon>Basidiomycota</taxon>
        <taxon>Agaricomycotina</taxon>
        <taxon>Agaricomycetes</taxon>
        <taxon>Agaricomycetidae</taxon>
        <taxon>Agaricales</taxon>
        <taxon>Agaricineae</taxon>
        <taxon>Agaricaceae</taxon>
        <taxon>Leucocoprinus</taxon>
    </lineage>
</organism>
<dbReference type="PANTHER" id="PTHR43569">
    <property type="entry name" value="AMIDOHYDROLASE"/>
    <property type="match status" value="1"/>
</dbReference>
<dbReference type="Gene3D" id="3.20.20.140">
    <property type="entry name" value="Metal-dependent hydrolases"/>
    <property type="match status" value="1"/>
</dbReference>
<dbReference type="Proteomes" id="UP000559027">
    <property type="component" value="Unassembled WGS sequence"/>
</dbReference>